<name>A0A879R234_9CAUD</name>
<protein>
    <submittedName>
        <fullName evidence="1">Uncharacterized protein</fullName>
    </submittedName>
</protein>
<dbReference type="GeneID" id="77946246"/>
<dbReference type="Proteomes" id="UP000664915">
    <property type="component" value="Segment"/>
</dbReference>
<keyword evidence="2" id="KW-1185">Reference proteome</keyword>
<accession>A0A879R234</accession>
<dbReference type="RefSeq" id="YP_010670051.1">
    <property type="nucleotide sequence ID" value="NC_070963.1"/>
</dbReference>
<dbReference type="EMBL" id="MW015081">
    <property type="protein sequence ID" value="QPX48041.1"/>
    <property type="molecule type" value="Genomic_DNA"/>
</dbReference>
<reference evidence="1" key="1">
    <citation type="submission" date="2020-09" db="EMBL/GenBank/DDBJ databases">
        <authorList>
            <person name="Zhang D."/>
            <person name="Hatherill J.R."/>
            <person name="Ramirez J.F."/>
            <person name="Edinger B."/>
            <person name="Balarin R."/>
            <person name="Sullivan A."/>
            <person name="Humpal K.M."/>
            <person name="Guseva A."/>
            <person name="Butela K.A."/>
            <person name="Garlena R.A."/>
            <person name="Russell D.A."/>
            <person name="Pope W.H."/>
            <person name="Jacobs-Sera D."/>
            <person name="Hatfull G.F."/>
        </authorList>
    </citation>
    <scope>NUCLEOTIDE SEQUENCE</scope>
</reference>
<evidence type="ECO:0000313" key="1">
    <source>
        <dbReference type="EMBL" id="QPX48041.1"/>
    </source>
</evidence>
<organism evidence="1 2">
    <name type="scientific">Synechococcus phage S-SRM01</name>
    <dbReference type="NCBI Taxonomy" id="2781608"/>
    <lineage>
        <taxon>Viruses</taxon>
        <taxon>Duplodnaviria</taxon>
        <taxon>Heunggongvirae</taxon>
        <taxon>Uroviricota</taxon>
        <taxon>Caudoviricetes</taxon>
        <taxon>Pantevenvirales</taxon>
        <taxon>Kyanoviridae</taxon>
        <taxon>Serangoonvirus</taxon>
        <taxon>Serangoonvirus essarone</taxon>
    </lineage>
</organism>
<sequence>MTENYPNYMFEEAARRELINEALEELNAIVMGGQDTREFYQSVTYIRKVLESLK</sequence>
<evidence type="ECO:0000313" key="2">
    <source>
        <dbReference type="Proteomes" id="UP000664915"/>
    </source>
</evidence>
<proteinExistence type="predicted"/>
<dbReference type="KEGG" id="vg:77946246"/>